<name>V3Z0H1_LOTGI</name>
<keyword evidence="3" id="KW-1185">Reference proteome</keyword>
<dbReference type="AlphaFoldDB" id="V3Z0H1"/>
<evidence type="ECO:0000256" key="1">
    <source>
        <dbReference type="SAM" id="SignalP"/>
    </source>
</evidence>
<accession>V3Z0H1</accession>
<dbReference type="Proteomes" id="UP000030746">
    <property type="component" value="Unassembled WGS sequence"/>
</dbReference>
<gene>
    <name evidence="2" type="ORF">LOTGIDRAFT_155272</name>
</gene>
<proteinExistence type="predicted"/>
<keyword evidence="1" id="KW-0732">Signal</keyword>
<dbReference type="EMBL" id="KB203566">
    <property type="protein sequence ID" value="ESO83963.1"/>
    <property type="molecule type" value="Genomic_DNA"/>
</dbReference>
<dbReference type="GeneID" id="20236662"/>
<protein>
    <recommendedName>
        <fullName evidence="4">Chitin-binding type-2 domain-containing protein</fullName>
    </recommendedName>
</protein>
<reference evidence="2 3" key="1">
    <citation type="journal article" date="2013" name="Nature">
        <title>Insights into bilaterian evolution from three spiralian genomes.</title>
        <authorList>
            <person name="Simakov O."/>
            <person name="Marletaz F."/>
            <person name="Cho S.J."/>
            <person name="Edsinger-Gonzales E."/>
            <person name="Havlak P."/>
            <person name="Hellsten U."/>
            <person name="Kuo D.H."/>
            <person name="Larsson T."/>
            <person name="Lv J."/>
            <person name="Arendt D."/>
            <person name="Savage R."/>
            <person name="Osoegawa K."/>
            <person name="de Jong P."/>
            <person name="Grimwood J."/>
            <person name="Chapman J.A."/>
            <person name="Shapiro H."/>
            <person name="Aerts A."/>
            <person name="Otillar R.P."/>
            <person name="Terry A.Y."/>
            <person name="Boore J.L."/>
            <person name="Grigoriev I.V."/>
            <person name="Lindberg D.R."/>
            <person name="Seaver E.C."/>
            <person name="Weisblat D.A."/>
            <person name="Putnam N.H."/>
            <person name="Rokhsar D.S."/>
        </authorList>
    </citation>
    <scope>NUCLEOTIDE SEQUENCE [LARGE SCALE GENOMIC DNA]</scope>
</reference>
<dbReference type="CTD" id="20236662"/>
<organism evidence="2 3">
    <name type="scientific">Lottia gigantea</name>
    <name type="common">Giant owl limpet</name>
    <dbReference type="NCBI Taxonomy" id="225164"/>
    <lineage>
        <taxon>Eukaryota</taxon>
        <taxon>Metazoa</taxon>
        <taxon>Spiralia</taxon>
        <taxon>Lophotrochozoa</taxon>
        <taxon>Mollusca</taxon>
        <taxon>Gastropoda</taxon>
        <taxon>Patellogastropoda</taxon>
        <taxon>Lottioidea</taxon>
        <taxon>Lottiidae</taxon>
        <taxon>Lottia</taxon>
    </lineage>
</organism>
<sequence>MLSLRLLVVVAALLVLLQVVDSSPNGPRRPDRRRFPFKYHDRICDDYHLPDHAHWVITEDCDKYNRPFRCDDSHYLQVTTECHYGKWKLSYECIATGNNTGGSSQRGSG</sequence>
<dbReference type="HOGENOM" id="CLU_2186924_0_0_1"/>
<feature type="signal peptide" evidence="1">
    <location>
        <begin position="1"/>
        <end position="22"/>
    </location>
</feature>
<evidence type="ECO:0000313" key="2">
    <source>
        <dbReference type="EMBL" id="ESO83963.1"/>
    </source>
</evidence>
<evidence type="ECO:0000313" key="3">
    <source>
        <dbReference type="Proteomes" id="UP000030746"/>
    </source>
</evidence>
<dbReference type="RefSeq" id="XP_009065092.1">
    <property type="nucleotide sequence ID" value="XM_009066844.1"/>
</dbReference>
<dbReference type="KEGG" id="lgi:LOTGIDRAFT_155272"/>
<evidence type="ECO:0008006" key="4">
    <source>
        <dbReference type="Google" id="ProtNLM"/>
    </source>
</evidence>
<feature type="chain" id="PRO_5004715905" description="Chitin-binding type-2 domain-containing protein" evidence="1">
    <location>
        <begin position="23"/>
        <end position="109"/>
    </location>
</feature>